<accession>A0AA42VEI6</accession>
<dbReference type="AlphaFoldDB" id="A0AA42VEI6"/>
<dbReference type="EMBL" id="JAOCFT010000001">
    <property type="protein sequence ID" value="MDH1899232.1"/>
    <property type="molecule type" value="Genomic_DNA"/>
</dbReference>
<gene>
    <name evidence="1" type="ORF">N5I07_17020</name>
</gene>
<protein>
    <submittedName>
        <fullName evidence="1">Uncharacterized protein</fullName>
    </submittedName>
</protein>
<comment type="caution">
    <text evidence="1">The sequence shown here is derived from an EMBL/GenBank/DDBJ whole genome shotgun (WGS) entry which is preliminary data.</text>
</comment>
<dbReference type="RefSeq" id="WP_279981759.1">
    <property type="nucleotide sequence ID" value="NZ_JAOCFT010000001.1"/>
</dbReference>
<dbReference type="Proteomes" id="UP001160758">
    <property type="component" value="Unassembled WGS sequence"/>
</dbReference>
<proteinExistence type="predicted"/>
<sequence>MANTKTQGGGEVVSTTVIVLTQHHLATFVGGAVFSAQRRLVDGNSEAEKAAMFKSALKGVLK</sequence>
<name>A0AA42VEI6_AERCA</name>
<evidence type="ECO:0000313" key="2">
    <source>
        <dbReference type="Proteomes" id="UP001160758"/>
    </source>
</evidence>
<reference evidence="1" key="1">
    <citation type="submission" date="2022-09" db="EMBL/GenBank/DDBJ databases">
        <title>Intensive care unit water sources are persistently colonized with multi-drug resistant bacteria and are the site of extensive horizontal gene transfer of antibiotic resistance genes.</title>
        <authorList>
            <person name="Diorio-Toth L."/>
        </authorList>
    </citation>
    <scope>NUCLEOTIDE SEQUENCE</scope>
    <source>
        <strain evidence="1">GD03796</strain>
    </source>
</reference>
<evidence type="ECO:0000313" key="1">
    <source>
        <dbReference type="EMBL" id="MDH1899232.1"/>
    </source>
</evidence>
<organism evidence="1 2">
    <name type="scientific">Aeromonas caviae</name>
    <name type="common">Aeromonas punctata</name>
    <dbReference type="NCBI Taxonomy" id="648"/>
    <lineage>
        <taxon>Bacteria</taxon>
        <taxon>Pseudomonadati</taxon>
        <taxon>Pseudomonadota</taxon>
        <taxon>Gammaproteobacteria</taxon>
        <taxon>Aeromonadales</taxon>
        <taxon>Aeromonadaceae</taxon>
        <taxon>Aeromonas</taxon>
    </lineage>
</organism>